<comment type="subcellular location">
    <subcellularLocation>
        <location evidence="1">Membrane</location>
    </subcellularLocation>
</comment>
<dbReference type="Proteomes" id="UP000250572">
    <property type="component" value="Unassembled WGS sequence"/>
</dbReference>
<keyword evidence="8" id="KW-1185">Reference proteome</keyword>
<evidence type="ECO:0000313" key="7">
    <source>
        <dbReference type="EMBL" id="PWA19741.1"/>
    </source>
</evidence>
<name>A0A315VCA9_GAMAF</name>
<dbReference type="EMBL" id="NHOQ01002094">
    <property type="protein sequence ID" value="PWA19741.1"/>
    <property type="molecule type" value="Genomic_DNA"/>
</dbReference>
<comment type="caution">
    <text evidence="7">The sequence shown here is derived from an EMBL/GenBank/DDBJ whole genome shotgun (WGS) entry which is preliminary data.</text>
</comment>
<protein>
    <recommendedName>
        <fullName evidence="6">TMEM248/TMEM219 domain-containing protein</fullName>
    </recommendedName>
</protein>
<dbReference type="GO" id="GO:0016020">
    <property type="term" value="C:membrane"/>
    <property type="evidence" value="ECO:0007669"/>
    <property type="project" value="UniProtKB-SubCell"/>
</dbReference>
<organism evidence="7 8">
    <name type="scientific">Gambusia affinis</name>
    <name type="common">Western mosquitofish</name>
    <name type="synonym">Heterandria affinis</name>
    <dbReference type="NCBI Taxonomy" id="33528"/>
    <lineage>
        <taxon>Eukaryota</taxon>
        <taxon>Metazoa</taxon>
        <taxon>Chordata</taxon>
        <taxon>Craniata</taxon>
        <taxon>Vertebrata</taxon>
        <taxon>Euteleostomi</taxon>
        <taxon>Actinopterygii</taxon>
        <taxon>Neopterygii</taxon>
        <taxon>Teleostei</taxon>
        <taxon>Neoteleostei</taxon>
        <taxon>Acanthomorphata</taxon>
        <taxon>Ovalentaria</taxon>
        <taxon>Atherinomorphae</taxon>
        <taxon>Cyprinodontiformes</taxon>
        <taxon>Poeciliidae</taxon>
        <taxon>Poeciliinae</taxon>
        <taxon>Gambusia</taxon>
    </lineage>
</organism>
<dbReference type="PANTHER" id="PTHR16002">
    <property type="entry name" value="TRANSMEMBRANE PROTEIN 248-LIKE"/>
    <property type="match status" value="1"/>
</dbReference>
<dbReference type="Pfam" id="PF14940">
    <property type="entry name" value="TMEM219"/>
    <property type="match status" value="1"/>
</dbReference>
<feature type="domain" description="TMEM248/TMEM219" evidence="6">
    <location>
        <begin position="7"/>
        <end position="217"/>
    </location>
</feature>
<dbReference type="InterPro" id="IPR039587">
    <property type="entry name" value="TMEM248/TMEM219_dom"/>
</dbReference>
<keyword evidence="3 5" id="KW-1133">Transmembrane helix</keyword>
<reference evidence="7 8" key="1">
    <citation type="journal article" date="2018" name="G3 (Bethesda)">
        <title>A High-Quality Reference Genome for the Invasive Mosquitofish Gambusia affinis Using a Chicago Library.</title>
        <authorList>
            <person name="Hoffberg S.L."/>
            <person name="Troendle N.J."/>
            <person name="Glenn T.C."/>
            <person name="Mahmud O."/>
            <person name="Louha S."/>
            <person name="Chalopin D."/>
            <person name="Bennetzen J.L."/>
            <person name="Mauricio R."/>
        </authorList>
    </citation>
    <scope>NUCLEOTIDE SEQUENCE [LARGE SCALE GENOMIC DNA]</scope>
    <source>
        <strain evidence="7">NE01/NJP1002.9</strain>
        <tissue evidence="7">Muscle</tissue>
    </source>
</reference>
<keyword evidence="4 5" id="KW-0472">Membrane</keyword>
<evidence type="ECO:0000256" key="4">
    <source>
        <dbReference type="ARBA" id="ARBA00023136"/>
    </source>
</evidence>
<proteinExistence type="predicted"/>
<feature type="non-terminal residue" evidence="7">
    <location>
        <position position="271"/>
    </location>
</feature>
<evidence type="ECO:0000256" key="1">
    <source>
        <dbReference type="ARBA" id="ARBA00004370"/>
    </source>
</evidence>
<gene>
    <name evidence="7" type="ORF">CCH79_00006969</name>
</gene>
<feature type="transmembrane region" description="Helical" evidence="5">
    <location>
        <begin position="20"/>
        <end position="39"/>
    </location>
</feature>
<dbReference type="AlphaFoldDB" id="A0A315VCA9"/>
<dbReference type="InterPro" id="IPR039493">
    <property type="entry name" value="TMEM248/TMEM219"/>
</dbReference>
<accession>A0A315VCA9</accession>
<sequence>MSKGSNLREYVSHNPPGVTFFLCLLTLAFSFIVLSSYSYSHSLPNPDIEQDWNTLLLSFSNFHLCEKENASSQGHATPIAPLQTMQEKDKKTSISATSSSSVTDLHLRVPLTVTSSSPTGTLKDTVLFTTLTARQLKLGDKELVSLALEILPEDSEHMCLTIRAPTHILPMTPLPPECSASESNISRVPVEVTNQLPASSQTCYSMHFKKDPSLTVMLTLVWSATRGAKCGGETSGGSHRVAAWCLFDSLYSGKLKNLRPTSRISYRTKLS</sequence>
<evidence type="ECO:0000259" key="6">
    <source>
        <dbReference type="Pfam" id="PF14940"/>
    </source>
</evidence>
<dbReference type="PANTHER" id="PTHR16002:SF6">
    <property type="entry name" value="INSULIN-LIKE GROWTH FACTOR-BINDING PROTEIN 3 RECEPTOR"/>
    <property type="match status" value="1"/>
</dbReference>
<evidence type="ECO:0000256" key="5">
    <source>
        <dbReference type="SAM" id="Phobius"/>
    </source>
</evidence>
<evidence type="ECO:0000313" key="8">
    <source>
        <dbReference type="Proteomes" id="UP000250572"/>
    </source>
</evidence>
<evidence type="ECO:0000256" key="2">
    <source>
        <dbReference type="ARBA" id="ARBA00022692"/>
    </source>
</evidence>
<evidence type="ECO:0000256" key="3">
    <source>
        <dbReference type="ARBA" id="ARBA00022989"/>
    </source>
</evidence>
<keyword evidence="2 5" id="KW-0812">Transmembrane</keyword>